<dbReference type="PANTHER" id="PTHR34406">
    <property type="entry name" value="PROTEIN YCEI"/>
    <property type="match status" value="1"/>
</dbReference>
<dbReference type="Proteomes" id="UP000290218">
    <property type="component" value="Unassembled WGS sequence"/>
</dbReference>
<accession>A0A4Q1C3G5</accession>
<reference evidence="3 4" key="1">
    <citation type="submission" date="2019-01" db="EMBL/GenBank/DDBJ databases">
        <title>Lacunisphaera sp. strain TWA-58.</title>
        <authorList>
            <person name="Chen W.-M."/>
        </authorList>
    </citation>
    <scope>NUCLEOTIDE SEQUENCE [LARGE SCALE GENOMIC DNA]</scope>
    <source>
        <strain evidence="3 4">TWA-58</strain>
    </source>
</reference>
<evidence type="ECO:0000313" key="4">
    <source>
        <dbReference type="Proteomes" id="UP000290218"/>
    </source>
</evidence>
<dbReference type="RefSeq" id="WP_129048462.1">
    <property type="nucleotide sequence ID" value="NZ_SDHX01000002.1"/>
</dbReference>
<dbReference type="EMBL" id="SDHX01000002">
    <property type="protein sequence ID" value="RXK52872.1"/>
    <property type="molecule type" value="Genomic_DNA"/>
</dbReference>
<dbReference type="SUPFAM" id="SSF101874">
    <property type="entry name" value="YceI-like"/>
    <property type="match status" value="1"/>
</dbReference>
<evidence type="ECO:0000259" key="2">
    <source>
        <dbReference type="SMART" id="SM00867"/>
    </source>
</evidence>
<evidence type="ECO:0000313" key="3">
    <source>
        <dbReference type="EMBL" id="RXK52872.1"/>
    </source>
</evidence>
<dbReference type="InterPro" id="IPR036761">
    <property type="entry name" value="TTHA0802/YceI-like_sf"/>
</dbReference>
<evidence type="ECO:0000256" key="1">
    <source>
        <dbReference type="SAM" id="SignalP"/>
    </source>
</evidence>
<dbReference type="SMART" id="SM00867">
    <property type="entry name" value="YceI"/>
    <property type="match status" value="1"/>
</dbReference>
<protein>
    <submittedName>
        <fullName evidence="3">YceI family protein</fullName>
    </submittedName>
</protein>
<proteinExistence type="predicted"/>
<feature type="chain" id="PRO_5020776832" evidence="1">
    <location>
        <begin position="23"/>
        <end position="186"/>
    </location>
</feature>
<organism evidence="3 4">
    <name type="scientific">Oleiharenicola lentus</name>
    <dbReference type="NCBI Taxonomy" id="2508720"/>
    <lineage>
        <taxon>Bacteria</taxon>
        <taxon>Pseudomonadati</taxon>
        <taxon>Verrucomicrobiota</taxon>
        <taxon>Opitutia</taxon>
        <taxon>Opitutales</taxon>
        <taxon>Opitutaceae</taxon>
        <taxon>Oleiharenicola</taxon>
    </lineage>
</organism>
<dbReference type="PANTHER" id="PTHR34406:SF1">
    <property type="entry name" value="PROTEIN YCEI"/>
    <property type="match status" value="1"/>
</dbReference>
<dbReference type="InterPro" id="IPR007372">
    <property type="entry name" value="Lipid/polyisoprenoid-bd_YceI"/>
</dbReference>
<feature type="signal peptide" evidence="1">
    <location>
        <begin position="1"/>
        <end position="22"/>
    </location>
</feature>
<sequence>MKPRFLLALAAALLGGGWCAQAAQLACDPAQSRIEVIVKATVDSFTGRLAKFEPSITLAPDGRVTAASVRFHFSDVETGKEKRDKAMHEWQQTDRFPDGEFLLESLTPQADAAWLARGRLTFHGHTQLLEFPVTVVTQGDVCAIDGEAVVDTRTFDLPVIRMMGLLKVDPLVHVRFHLQGRKKEAA</sequence>
<keyword evidence="1" id="KW-0732">Signal</keyword>
<feature type="domain" description="Lipid/polyisoprenoid-binding YceI-like" evidence="2">
    <location>
        <begin position="24"/>
        <end position="181"/>
    </location>
</feature>
<keyword evidence="4" id="KW-1185">Reference proteome</keyword>
<comment type="caution">
    <text evidence="3">The sequence shown here is derived from an EMBL/GenBank/DDBJ whole genome shotgun (WGS) entry which is preliminary data.</text>
</comment>
<name>A0A4Q1C3G5_9BACT</name>
<dbReference type="AlphaFoldDB" id="A0A4Q1C3G5"/>
<dbReference type="Gene3D" id="2.40.128.110">
    <property type="entry name" value="Lipid/polyisoprenoid-binding, YceI-like"/>
    <property type="match status" value="1"/>
</dbReference>
<gene>
    <name evidence="3" type="ORF">ESB00_14255</name>
</gene>
<dbReference type="Pfam" id="PF04264">
    <property type="entry name" value="YceI"/>
    <property type="match status" value="1"/>
</dbReference>
<dbReference type="OrthoDB" id="194264at2"/>